<feature type="compositionally biased region" description="Low complexity" evidence="1">
    <location>
        <begin position="190"/>
        <end position="204"/>
    </location>
</feature>
<dbReference type="Proteomes" id="UP001302745">
    <property type="component" value="Unassembled WGS sequence"/>
</dbReference>
<evidence type="ECO:0008006" key="5">
    <source>
        <dbReference type="Google" id="ProtNLM"/>
    </source>
</evidence>
<reference evidence="3" key="1">
    <citation type="journal article" date="2023" name="Mol. Phylogenet. Evol.">
        <title>Genome-scale phylogeny and comparative genomics of the fungal order Sordariales.</title>
        <authorList>
            <person name="Hensen N."/>
            <person name="Bonometti L."/>
            <person name="Westerberg I."/>
            <person name="Brannstrom I.O."/>
            <person name="Guillou S."/>
            <person name="Cros-Aarteil S."/>
            <person name="Calhoun S."/>
            <person name="Haridas S."/>
            <person name="Kuo A."/>
            <person name="Mondo S."/>
            <person name="Pangilinan J."/>
            <person name="Riley R."/>
            <person name="LaButti K."/>
            <person name="Andreopoulos B."/>
            <person name="Lipzen A."/>
            <person name="Chen C."/>
            <person name="Yan M."/>
            <person name="Daum C."/>
            <person name="Ng V."/>
            <person name="Clum A."/>
            <person name="Steindorff A."/>
            <person name="Ohm R.A."/>
            <person name="Martin F."/>
            <person name="Silar P."/>
            <person name="Natvig D.O."/>
            <person name="Lalanne C."/>
            <person name="Gautier V."/>
            <person name="Ament-Velasquez S.L."/>
            <person name="Kruys A."/>
            <person name="Hutchinson M.I."/>
            <person name="Powell A.J."/>
            <person name="Barry K."/>
            <person name="Miller A.N."/>
            <person name="Grigoriev I.V."/>
            <person name="Debuchy R."/>
            <person name="Gladieux P."/>
            <person name="Hiltunen Thoren M."/>
            <person name="Johannesson H."/>
        </authorList>
    </citation>
    <scope>NUCLEOTIDE SEQUENCE</scope>
    <source>
        <strain evidence="3">CBS 538.74</strain>
    </source>
</reference>
<keyword evidence="2" id="KW-0472">Membrane</keyword>
<feature type="compositionally biased region" description="Polar residues" evidence="1">
    <location>
        <begin position="512"/>
        <end position="526"/>
    </location>
</feature>
<comment type="caution">
    <text evidence="3">The sequence shown here is derived from an EMBL/GenBank/DDBJ whole genome shotgun (WGS) entry which is preliminary data.</text>
</comment>
<name>A0AAN7A2H0_9PEZI</name>
<keyword evidence="4" id="KW-1185">Reference proteome</keyword>
<feature type="compositionally biased region" description="Polar residues" evidence="1">
    <location>
        <begin position="235"/>
        <end position="250"/>
    </location>
</feature>
<proteinExistence type="predicted"/>
<evidence type="ECO:0000313" key="3">
    <source>
        <dbReference type="EMBL" id="KAK4157881.1"/>
    </source>
</evidence>
<feature type="compositionally biased region" description="Polar residues" evidence="1">
    <location>
        <begin position="45"/>
        <end position="69"/>
    </location>
</feature>
<feature type="compositionally biased region" description="Low complexity" evidence="1">
    <location>
        <begin position="158"/>
        <end position="171"/>
    </location>
</feature>
<dbReference type="EMBL" id="MU856844">
    <property type="protein sequence ID" value="KAK4157881.1"/>
    <property type="molecule type" value="Genomic_DNA"/>
</dbReference>
<feature type="region of interest" description="Disordered" evidence="1">
    <location>
        <begin position="386"/>
        <end position="410"/>
    </location>
</feature>
<feature type="compositionally biased region" description="Polar residues" evidence="1">
    <location>
        <begin position="205"/>
        <end position="227"/>
    </location>
</feature>
<feature type="region of interest" description="Disordered" evidence="1">
    <location>
        <begin position="707"/>
        <end position="731"/>
    </location>
</feature>
<protein>
    <recommendedName>
        <fullName evidence="5">Serine-rich protein</fullName>
    </recommendedName>
</protein>
<feature type="region of interest" description="Disordered" evidence="1">
    <location>
        <begin position="1"/>
        <end position="335"/>
    </location>
</feature>
<accession>A0AAN7A2H0</accession>
<feature type="compositionally biased region" description="Polar residues" evidence="1">
    <location>
        <begin position="539"/>
        <end position="557"/>
    </location>
</feature>
<feature type="transmembrane region" description="Helical" evidence="2">
    <location>
        <begin position="893"/>
        <end position="913"/>
    </location>
</feature>
<evidence type="ECO:0000256" key="2">
    <source>
        <dbReference type="SAM" id="Phobius"/>
    </source>
</evidence>
<gene>
    <name evidence="3" type="ORF">C8A00DRAFT_11245</name>
</gene>
<keyword evidence="2" id="KW-1133">Transmembrane helix</keyword>
<feature type="region of interest" description="Disordered" evidence="1">
    <location>
        <begin position="512"/>
        <end position="631"/>
    </location>
</feature>
<feature type="compositionally biased region" description="Polar residues" evidence="1">
    <location>
        <begin position="386"/>
        <end position="407"/>
    </location>
</feature>
<evidence type="ECO:0000256" key="1">
    <source>
        <dbReference type="SAM" id="MobiDB-lite"/>
    </source>
</evidence>
<feature type="transmembrane region" description="Helical" evidence="2">
    <location>
        <begin position="823"/>
        <end position="844"/>
    </location>
</feature>
<feature type="compositionally biased region" description="Low complexity" evidence="1">
    <location>
        <begin position="709"/>
        <end position="720"/>
    </location>
</feature>
<feature type="compositionally biased region" description="Polar residues" evidence="1">
    <location>
        <begin position="581"/>
        <end position="601"/>
    </location>
</feature>
<organism evidence="3 4">
    <name type="scientific">Chaetomidium leptoderma</name>
    <dbReference type="NCBI Taxonomy" id="669021"/>
    <lineage>
        <taxon>Eukaryota</taxon>
        <taxon>Fungi</taxon>
        <taxon>Dikarya</taxon>
        <taxon>Ascomycota</taxon>
        <taxon>Pezizomycotina</taxon>
        <taxon>Sordariomycetes</taxon>
        <taxon>Sordariomycetidae</taxon>
        <taxon>Sordariales</taxon>
        <taxon>Chaetomiaceae</taxon>
        <taxon>Chaetomidium</taxon>
    </lineage>
</organism>
<keyword evidence="2" id="KW-0812">Transmembrane</keyword>
<feature type="compositionally biased region" description="Polar residues" evidence="1">
    <location>
        <begin position="91"/>
        <end position="103"/>
    </location>
</feature>
<evidence type="ECO:0000313" key="4">
    <source>
        <dbReference type="Proteomes" id="UP001302745"/>
    </source>
</evidence>
<reference evidence="3" key="2">
    <citation type="submission" date="2023-05" db="EMBL/GenBank/DDBJ databases">
        <authorList>
            <consortium name="Lawrence Berkeley National Laboratory"/>
            <person name="Steindorff A."/>
            <person name="Hensen N."/>
            <person name="Bonometti L."/>
            <person name="Westerberg I."/>
            <person name="Brannstrom I.O."/>
            <person name="Guillou S."/>
            <person name="Cros-Aarteil S."/>
            <person name="Calhoun S."/>
            <person name="Haridas S."/>
            <person name="Kuo A."/>
            <person name="Mondo S."/>
            <person name="Pangilinan J."/>
            <person name="Riley R."/>
            <person name="Labutti K."/>
            <person name="Andreopoulos B."/>
            <person name="Lipzen A."/>
            <person name="Chen C."/>
            <person name="Yanf M."/>
            <person name="Daum C."/>
            <person name="Ng V."/>
            <person name="Clum A."/>
            <person name="Ohm R."/>
            <person name="Martin F."/>
            <person name="Silar P."/>
            <person name="Natvig D."/>
            <person name="Lalanne C."/>
            <person name="Gautier V."/>
            <person name="Ament-Velasquez S.L."/>
            <person name="Kruys A."/>
            <person name="Hutchinson M.I."/>
            <person name="Powell A.J."/>
            <person name="Barry K."/>
            <person name="Miller A.N."/>
            <person name="Grigoriev I.V."/>
            <person name="Debuchy R."/>
            <person name="Gladieux P."/>
            <person name="Thoren M.H."/>
            <person name="Johannesson H."/>
        </authorList>
    </citation>
    <scope>NUCLEOTIDE SEQUENCE</scope>
    <source>
        <strain evidence="3">CBS 538.74</strain>
    </source>
</reference>
<feature type="compositionally biased region" description="Polar residues" evidence="1">
    <location>
        <begin position="12"/>
        <end position="24"/>
    </location>
</feature>
<sequence>MSAPPARHGRTTPIQDRSNSQSNKPGIRLVPYSPPRLDPEDRVPSQASSRENAGSRCSANYNDPPSSNAGHPRRPSWRDEVTEGDADGQGSALSSPTAPSFSLASPRDERGVSGVKPMASPSGVGPAGPTAPRLRSPSEVSANITDPHASERRRTRADSSPSPSTTTGRPRSLSRRANLRLTVHANGTFSLVPEEPESGVSESVTDSLTSPHPSRTPSAQDRPSTDTWSRRRASTPLTGASTVILDQSFSELPRSTPSSRGSSSTSLAEDPIAASPWNYRLVGGLRKVPTTPESKGKQPLYSTSASTSETQLAPLPETSAPIDDDDEDTPTREVVPKASFASVASIQTTETVSEATNYKVYGPESVAQESSDSLVFNSKSPSNWEVLGQSSPAPTFANSPPTTSQGGHENYVLYGAPSASPSSSLVTVAKKPRPVYSQESLVVAPLRPTKRKSYERFGYYKQRSRETLRSRTGSVQSLKSLSSIITSQDPTPAFLTAPVVLNLGSSSTQRFPWSVPQKSGSSSSNPPAVITLRPPAPMLQSQPHQWSSQLSTVMSESDGSDLARSVSPLSDPGAHHRRRSSTGWVSSMHSRQMASMSSSLAGQLDEAAATSGSESLERPQPSHAKAGPSQIRMVRDQDEHGDGLADLDHRPSKTGLSALFANGSSWNLQSGNSSRSNSFTSSIPAWARVYYGSGERRFLGRRPSLVTISDGGDSRPPSSGFYGSESPNTDNFPPAIFSPRRRAREVQPGMNQQPSPDHGSMDISPAPQGQDYRVFRTLKQKTSSIWSPHLQTDRRATRYSVWDPPSVNWSADSGIMGKRNAQVVLFILGFILPFAWMVAAFLPLPPNPKPHMFEVDNGKSLYSSTHPAFRYQQYVVDESRYESARWWRNLNRVMSIVGLLIIGAVVALAVIGVRQGWGVN</sequence>
<feature type="compositionally biased region" description="Low complexity" evidence="1">
    <location>
        <begin position="253"/>
        <end position="266"/>
    </location>
</feature>
<dbReference type="AlphaFoldDB" id="A0AAN7A2H0"/>
<feature type="compositionally biased region" description="Polar residues" evidence="1">
    <location>
        <begin position="300"/>
        <end position="311"/>
    </location>
</feature>